<reference evidence="3" key="1">
    <citation type="submission" date="2023-03" db="EMBL/GenBank/DDBJ databases">
        <title>Massive genome expansion in bonnet fungi (Mycena s.s.) driven by repeated elements and novel gene families across ecological guilds.</title>
        <authorList>
            <consortium name="Lawrence Berkeley National Laboratory"/>
            <person name="Harder C.B."/>
            <person name="Miyauchi S."/>
            <person name="Viragh M."/>
            <person name="Kuo A."/>
            <person name="Thoen E."/>
            <person name="Andreopoulos B."/>
            <person name="Lu D."/>
            <person name="Skrede I."/>
            <person name="Drula E."/>
            <person name="Henrissat B."/>
            <person name="Morin E."/>
            <person name="Kohler A."/>
            <person name="Barry K."/>
            <person name="LaButti K."/>
            <person name="Morin E."/>
            <person name="Salamov A."/>
            <person name="Lipzen A."/>
            <person name="Mereny Z."/>
            <person name="Hegedus B."/>
            <person name="Baldrian P."/>
            <person name="Stursova M."/>
            <person name="Weitz H."/>
            <person name="Taylor A."/>
            <person name="Grigoriev I.V."/>
            <person name="Nagy L.G."/>
            <person name="Martin F."/>
            <person name="Kauserud H."/>
        </authorList>
    </citation>
    <scope>NUCLEOTIDE SEQUENCE</scope>
    <source>
        <strain evidence="3">CBHHK182m</strain>
    </source>
</reference>
<keyword evidence="2" id="KW-0732">Signal</keyword>
<gene>
    <name evidence="3" type="ORF">B0H16DRAFT_1735585</name>
</gene>
<feature type="compositionally biased region" description="Pro residues" evidence="1">
    <location>
        <begin position="259"/>
        <end position="270"/>
    </location>
</feature>
<protein>
    <submittedName>
        <fullName evidence="3">Uncharacterized protein</fullName>
    </submittedName>
</protein>
<dbReference type="AlphaFoldDB" id="A0AAD7HSX3"/>
<evidence type="ECO:0000256" key="1">
    <source>
        <dbReference type="SAM" id="MobiDB-lite"/>
    </source>
</evidence>
<name>A0AAD7HSX3_9AGAR</name>
<proteinExistence type="predicted"/>
<evidence type="ECO:0000313" key="3">
    <source>
        <dbReference type="EMBL" id="KAJ7726651.1"/>
    </source>
</evidence>
<dbReference type="EMBL" id="JARKIB010000185">
    <property type="protein sequence ID" value="KAJ7726651.1"/>
    <property type="molecule type" value="Genomic_DNA"/>
</dbReference>
<feature type="compositionally biased region" description="Pro residues" evidence="1">
    <location>
        <begin position="241"/>
        <end position="251"/>
    </location>
</feature>
<organism evidence="3 4">
    <name type="scientific">Mycena metata</name>
    <dbReference type="NCBI Taxonomy" id="1033252"/>
    <lineage>
        <taxon>Eukaryota</taxon>
        <taxon>Fungi</taxon>
        <taxon>Dikarya</taxon>
        <taxon>Basidiomycota</taxon>
        <taxon>Agaricomycotina</taxon>
        <taxon>Agaricomycetes</taxon>
        <taxon>Agaricomycetidae</taxon>
        <taxon>Agaricales</taxon>
        <taxon>Marasmiineae</taxon>
        <taxon>Mycenaceae</taxon>
        <taxon>Mycena</taxon>
    </lineage>
</organism>
<comment type="caution">
    <text evidence="3">The sequence shown here is derived from an EMBL/GenBank/DDBJ whole genome shotgun (WGS) entry which is preliminary data.</text>
</comment>
<feature type="signal peptide" evidence="2">
    <location>
        <begin position="1"/>
        <end position="17"/>
    </location>
</feature>
<feature type="chain" id="PRO_5042254192" evidence="2">
    <location>
        <begin position="18"/>
        <end position="315"/>
    </location>
</feature>
<evidence type="ECO:0000256" key="2">
    <source>
        <dbReference type="SAM" id="SignalP"/>
    </source>
</evidence>
<sequence>MLAAGLARALLLRRALAQQWPSLQNPRRPAWSPLTYNLVPPVDAAVPSPSSAASCSYQRAILIGYATRFSADQLQCDVRSFPRPCPTLRRTARIYDTEFVLATQPLATPIKMLLYIDRWRWRKLVGPKPKDIEEWSYLCSASSPHRPFPHSLYPNIARAGAPAVDFMRIPVPSSPSLYSAPQRTRHHVPAAACAHPPTRRKLCVCACRYRYRANAMRMRRVPAPTYMRARNELARGGLPHIPFPSSPPSLPIPSSLPSHPFPSSPSPYPHATPLRIATRDRIRWRTFRGFENRGLEAWGRHRRWRSGNNTRNEAG</sequence>
<keyword evidence="4" id="KW-1185">Reference proteome</keyword>
<dbReference type="Proteomes" id="UP001215598">
    <property type="component" value="Unassembled WGS sequence"/>
</dbReference>
<feature type="region of interest" description="Disordered" evidence="1">
    <location>
        <begin position="238"/>
        <end position="272"/>
    </location>
</feature>
<accession>A0AAD7HSX3</accession>
<evidence type="ECO:0000313" key="4">
    <source>
        <dbReference type="Proteomes" id="UP001215598"/>
    </source>
</evidence>